<keyword evidence="1" id="KW-0805">Transcription regulation</keyword>
<dbReference type="RefSeq" id="XP_015269664.1">
    <property type="nucleotide sequence ID" value="XM_015414178.1"/>
</dbReference>
<feature type="domain" description="HTH myb-type" evidence="9">
    <location>
        <begin position="250"/>
        <end position="306"/>
    </location>
</feature>
<keyword evidence="5" id="KW-0175">Coiled coil</keyword>
<dbReference type="PROSITE" id="PS51293">
    <property type="entry name" value="SANT"/>
    <property type="match status" value="2"/>
</dbReference>
<feature type="region of interest" description="Disordered" evidence="6">
    <location>
        <begin position="1009"/>
        <end position="1083"/>
    </location>
</feature>
<dbReference type="InterPro" id="IPR009057">
    <property type="entry name" value="Homeodomain-like_sf"/>
</dbReference>
<feature type="region of interest" description="Disordered" evidence="6">
    <location>
        <begin position="470"/>
        <end position="505"/>
    </location>
</feature>
<dbReference type="InterPro" id="IPR001005">
    <property type="entry name" value="SANT/Myb"/>
</dbReference>
<reference evidence="11" key="1">
    <citation type="submission" date="2025-08" db="UniProtKB">
        <authorList>
            <consortium name="RefSeq"/>
        </authorList>
    </citation>
    <scope>IDENTIFICATION</scope>
</reference>
<feature type="compositionally biased region" description="Basic residues" evidence="6">
    <location>
        <begin position="617"/>
        <end position="626"/>
    </location>
</feature>
<dbReference type="Pfam" id="PF00249">
    <property type="entry name" value="Myb_DNA-binding"/>
    <property type="match status" value="3"/>
</dbReference>
<protein>
    <submittedName>
        <fullName evidence="11">snRNA-activating protein complex subunit 4</fullName>
    </submittedName>
</protein>
<feature type="compositionally biased region" description="Basic and acidic residues" evidence="6">
    <location>
        <begin position="472"/>
        <end position="482"/>
    </location>
</feature>
<name>A0ABM1K7H7_GEKJA</name>
<feature type="coiled-coil region" evidence="5">
    <location>
        <begin position="182"/>
        <end position="209"/>
    </location>
</feature>
<dbReference type="PROSITE" id="PS51294">
    <property type="entry name" value="HTH_MYB"/>
    <property type="match status" value="3"/>
</dbReference>
<evidence type="ECO:0000256" key="2">
    <source>
        <dbReference type="ARBA" id="ARBA00023125"/>
    </source>
</evidence>
<feature type="region of interest" description="Disordered" evidence="6">
    <location>
        <begin position="615"/>
        <end position="649"/>
    </location>
</feature>
<keyword evidence="3" id="KW-0804">Transcription</keyword>
<sequence length="1312" mass="144728">MNDHSREDDEEDSDASFASEESPDGRKGSSDEDCERELHLPETPETCLQMNLVYQEVIEEKIKEVNILLSQNKEQQEKLTRELAGPRVAKTSDGKAMPANVFLGHFMKPYFKDQTSGIGPPANSDAREKAMRGIKPFEDLITTKWKSREKLLLHQSVVSDHLQHLLQPKLLKVEYLTDKLARSRDEMEKQILTKQIQEVEREMNNIEQLPEEVLLGNRLDKHDWDKIANVNFEGMRSAKELQKYWQNSEHPSINKTEWSEEEIEKLKGIAARHKCLNWDTIAQELGTQRTAFQCLQKFQVNNKEFRRSEWAPEEDRMLSQLVQEMRVGNHIPYRKIAYYMEGRDSAQLIYRWTKRLDPSLRHGSWTPEEDALLLKAVAKYGERDWYKIRMAVPGRNDIQCRDRYLHALHYDIKKGKWSEEEEKKLIELTEKYGVGHWAKIALELPHRSRSQCLSKWKILLGYRKNKRRKQRNNLDQEWRPESSSEDSDLALKEDGAEEEESPKPEAWRVPSLDLWIPARQNPSSIPGELASVTVLSKGLDVNRKLRPIRGKLLVAEKDQAPEGLESRTSPSVNIQAEEELAVEDTRISRSKKDSWRVSLAYVKCVLRRNSYDLQRRNREKHRKRRFASASQRRGLGRDLVPPAREPARGQRDGMWKMTLYRRLLMAVSPWAGSRVQAWAQRVKSEASHKSKVEFIFKYLQIASLKSTPVFTLFIQLLHIDVDGCMKIIQKRKSRQLELLEAVAGDARGADQASPSQDPAAQSSLPVGTSKKLIPLKAKEGPLPAHARVGCPPPRLPSKPKTVSELLREKRLREVKAARALPKRLILAPQLLLPSSVIIQPPALTGSRGLPTAANGPSLPNPSPVGASASPGSAGQSHLPLSRDTRGSRAEEASAGRGKEGGLQKARRGVSAAASFAPLLPKQSPLPLQISAAPAASLCPASVGPGTKKAACALGPGGCQQDSAKLVPPSVALPLGSPEAAKQIRPVTWLLTAQGLVPVTVVSLPCPGKPSATGSPGASPGLDRAAEASPVSPGPVPCSQPSQGASPSSRQEDGTPGLTPPSVPPAPAASTELQHPLPPTCPLMPPVPGASVGSVQNCAVGNSHRPAIPGGAGPPPPLPREKVAPDYSLLSLEDATAVKAWAQGGSGSGPPYLPPFLCSLRMLSALLLSKAALEQTAARLVTPGGQQESSQQPDPDALRAVVHQRLRENPAYQLLKARFLAAFTLPAALAVLSPPRVTTTLPGERWWKSSHKGDSFASASSSSSSSSSSASENEEDHREAGRMAERQEEPGTDQIGIPGIRRSTRPKRRRRPL</sequence>
<dbReference type="SUPFAM" id="SSF46689">
    <property type="entry name" value="Homeodomain-like"/>
    <property type="match status" value="3"/>
</dbReference>
<evidence type="ECO:0000313" key="10">
    <source>
        <dbReference type="Proteomes" id="UP000694871"/>
    </source>
</evidence>
<feature type="domain" description="HTH myb-type" evidence="9">
    <location>
        <begin position="413"/>
        <end position="464"/>
    </location>
</feature>
<feature type="region of interest" description="Disordered" evidence="6">
    <location>
        <begin position="848"/>
        <end position="906"/>
    </location>
</feature>
<proteinExistence type="predicted"/>
<evidence type="ECO:0000259" key="8">
    <source>
        <dbReference type="PROSITE" id="PS51293"/>
    </source>
</evidence>
<feature type="compositionally biased region" description="Basic and acidic residues" evidence="6">
    <location>
        <begin position="1244"/>
        <end position="1253"/>
    </location>
</feature>
<feature type="region of interest" description="Disordered" evidence="6">
    <location>
        <begin position="782"/>
        <end position="801"/>
    </location>
</feature>
<evidence type="ECO:0000313" key="11">
    <source>
        <dbReference type="RefSeq" id="XP_015269664.1"/>
    </source>
</evidence>
<feature type="domain" description="Myb-like" evidence="7">
    <location>
        <begin position="357"/>
        <end position="408"/>
    </location>
</feature>
<keyword evidence="2" id="KW-0238">DNA-binding</keyword>
<feature type="compositionally biased region" description="Basic residues" evidence="6">
    <location>
        <begin position="1301"/>
        <end position="1312"/>
    </location>
</feature>
<gene>
    <name evidence="11" type="primary">SNAPC4</name>
</gene>
<evidence type="ECO:0000256" key="1">
    <source>
        <dbReference type="ARBA" id="ARBA00023015"/>
    </source>
</evidence>
<evidence type="ECO:0000259" key="7">
    <source>
        <dbReference type="PROSITE" id="PS50090"/>
    </source>
</evidence>
<organism evidence="10 11">
    <name type="scientific">Gekko japonicus</name>
    <name type="common">Schlegel's Japanese gecko</name>
    <dbReference type="NCBI Taxonomy" id="146911"/>
    <lineage>
        <taxon>Eukaryota</taxon>
        <taxon>Metazoa</taxon>
        <taxon>Chordata</taxon>
        <taxon>Craniata</taxon>
        <taxon>Vertebrata</taxon>
        <taxon>Euteleostomi</taxon>
        <taxon>Lepidosauria</taxon>
        <taxon>Squamata</taxon>
        <taxon>Bifurcata</taxon>
        <taxon>Gekkota</taxon>
        <taxon>Gekkonidae</taxon>
        <taxon>Gekkoninae</taxon>
        <taxon>Gekko</taxon>
    </lineage>
</organism>
<feature type="region of interest" description="Disordered" evidence="6">
    <location>
        <begin position="1"/>
        <end position="42"/>
    </location>
</feature>
<evidence type="ECO:0000256" key="4">
    <source>
        <dbReference type="ARBA" id="ARBA00023242"/>
    </source>
</evidence>
<feature type="domain" description="Myb-like" evidence="7">
    <location>
        <begin position="302"/>
        <end position="356"/>
    </location>
</feature>
<feature type="domain" description="SANT" evidence="8">
    <location>
        <begin position="360"/>
        <end position="405"/>
    </location>
</feature>
<dbReference type="SMART" id="SM00717">
    <property type="entry name" value="SANT"/>
    <property type="match status" value="5"/>
</dbReference>
<accession>A0ABM1K7H7</accession>
<dbReference type="GeneID" id="107112975"/>
<dbReference type="InterPro" id="IPR051575">
    <property type="entry name" value="Myb-like_DNA-bd"/>
</dbReference>
<feature type="compositionally biased region" description="Low complexity" evidence="6">
    <location>
        <begin position="863"/>
        <end position="876"/>
    </location>
</feature>
<keyword evidence="10" id="KW-1185">Reference proteome</keyword>
<dbReference type="Proteomes" id="UP000694871">
    <property type="component" value="Unplaced"/>
</dbReference>
<feature type="domain" description="HTH myb-type" evidence="9">
    <location>
        <begin position="357"/>
        <end position="412"/>
    </location>
</feature>
<evidence type="ECO:0000256" key="5">
    <source>
        <dbReference type="SAM" id="Coils"/>
    </source>
</evidence>
<feature type="domain" description="SANT" evidence="8">
    <location>
        <begin position="412"/>
        <end position="470"/>
    </location>
</feature>
<feature type="compositionally biased region" description="Basic and acidic residues" evidence="6">
    <location>
        <begin position="880"/>
        <end position="901"/>
    </location>
</feature>
<dbReference type="InterPro" id="IPR017930">
    <property type="entry name" value="Myb_dom"/>
</dbReference>
<feature type="compositionally biased region" description="Low complexity" evidence="6">
    <location>
        <begin position="1254"/>
        <end position="1270"/>
    </location>
</feature>
<keyword evidence="4" id="KW-0539">Nucleus</keyword>
<dbReference type="Gene3D" id="1.10.10.60">
    <property type="entry name" value="Homeodomain-like"/>
    <property type="match status" value="4"/>
</dbReference>
<dbReference type="PROSITE" id="PS50090">
    <property type="entry name" value="MYB_LIKE"/>
    <property type="match status" value="4"/>
</dbReference>
<evidence type="ECO:0000259" key="9">
    <source>
        <dbReference type="PROSITE" id="PS51294"/>
    </source>
</evidence>
<feature type="compositionally biased region" description="Polar residues" evidence="6">
    <location>
        <begin position="1038"/>
        <end position="1048"/>
    </location>
</feature>
<feature type="domain" description="Myb-like" evidence="7">
    <location>
        <begin position="409"/>
        <end position="460"/>
    </location>
</feature>
<feature type="compositionally biased region" description="Pro residues" evidence="6">
    <location>
        <begin position="1057"/>
        <end position="1066"/>
    </location>
</feature>
<dbReference type="InterPro" id="IPR017884">
    <property type="entry name" value="SANT_dom"/>
</dbReference>
<feature type="region of interest" description="Disordered" evidence="6">
    <location>
        <begin position="1240"/>
        <end position="1312"/>
    </location>
</feature>
<feature type="compositionally biased region" description="Basic and acidic residues" evidence="6">
    <location>
        <begin position="23"/>
        <end position="42"/>
    </location>
</feature>
<evidence type="ECO:0000256" key="6">
    <source>
        <dbReference type="SAM" id="MobiDB-lite"/>
    </source>
</evidence>
<evidence type="ECO:0000256" key="3">
    <source>
        <dbReference type="ARBA" id="ARBA00023163"/>
    </source>
</evidence>
<dbReference type="PANTHER" id="PTHR46621">
    <property type="entry name" value="SNRNA-ACTIVATING PROTEIN COMPLEX SUBUNIT 4"/>
    <property type="match status" value="1"/>
</dbReference>
<feature type="compositionally biased region" description="Basic and acidic residues" evidence="6">
    <location>
        <begin position="1274"/>
        <end position="1288"/>
    </location>
</feature>
<dbReference type="CDD" id="cd00167">
    <property type="entry name" value="SANT"/>
    <property type="match status" value="3"/>
</dbReference>
<dbReference type="PANTHER" id="PTHR46621:SF1">
    <property type="entry name" value="SNRNA-ACTIVATING PROTEIN COMPLEX SUBUNIT 4"/>
    <property type="match status" value="1"/>
</dbReference>
<feature type="domain" description="Myb-like" evidence="7">
    <location>
        <begin position="250"/>
        <end position="299"/>
    </location>
</feature>